<protein>
    <submittedName>
        <fullName evidence="3">Ferritin-like domain-containing protein</fullName>
    </submittedName>
</protein>
<accession>A0AAD7C3P5</accession>
<evidence type="ECO:0000256" key="2">
    <source>
        <dbReference type="SAM" id="SignalP"/>
    </source>
</evidence>
<dbReference type="CDD" id="cd00657">
    <property type="entry name" value="Ferritin_like"/>
    <property type="match status" value="1"/>
</dbReference>
<feature type="region of interest" description="Disordered" evidence="1">
    <location>
        <begin position="314"/>
        <end position="426"/>
    </location>
</feature>
<keyword evidence="2" id="KW-0732">Signal</keyword>
<dbReference type="InterPro" id="IPR009078">
    <property type="entry name" value="Ferritin-like_SF"/>
</dbReference>
<dbReference type="EMBL" id="JARKIF010000005">
    <property type="protein sequence ID" value="KAJ7638411.1"/>
    <property type="molecule type" value="Genomic_DNA"/>
</dbReference>
<name>A0AAD7C3P5_9AGAR</name>
<feature type="signal peptide" evidence="2">
    <location>
        <begin position="1"/>
        <end position="18"/>
    </location>
</feature>
<dbReference type="Proteomes" id="UP001221142">
    <property type="component" value="Unassembled WGS sequence"/>
</dbReference>
<organism evidence="3 4">
    <name type="scientific">Roridomyces roridus</name>
    <dbReference type="NCBI Taxonomy" id="1738132"/>
    <lineage>
        <taxon>Eukaryota</taxon>
        <taxon>Fungi</taxon>
        <taxon>Dikarya</taxon>
        <taxon>Basidiomycota</taxon>
        <taxon>Agaricomycotina</taxon>
        <taxon>Agaricomycetes</taxon>
        <taxon>Agaricomycetidae</taxon>
        <taxon>Agaricales</taxon>
        <taxon>Marasmiineae</taxon>
        <taxon>Mycenaceae</taxon>
        <taxon>Roridomyces</taxon>
    </lineage>
</organism>
<reference evidence="3" key="1">
    <citation type="submission" date="2023-03" db="EMBL/GenBank/DDBJ databases">
        <title>Massive genome expansion in bonnet fungi (Mycena s.s.) driven by repeated elements and novel gene families across ecological guilds.</title>
        <authorList>
            <consortium name="Lawrence Berkeley National Laboratory"/>
            <person name="Harder C.B."/>
            <person name="Miyauchi S."/>
            <person name="Viragh M."/>
            <person name="Kuo A."/>
            <person name="Thoen E."/>
            <person name="Andreopoulos B."/>
            <person name="Lu D."/>
            <person name="Skrede I."/>
            <person name="Drula E."/>
            <person name="Henrissat B."/>
            <person name="Morin E."/>
            <person name="Kohler A."/>
            <person name="Barry K."/>
            <person name="LaButti K."/>
            <person name="Morin E."/>
            <person name="Salamov A."/>
            <person name="Lipzen A."/>
            <person name="Mereny Z."/>
            <person name="Hegedus B."/>
            <person name="Baldrian P."/>
            <person name="Stursova M."/>
            <person name="Weitz H."/>
            <person name="Taylor A."/>
            <person name="Grigoriev I.V."/>
            <person name="Nagy L.G."/>
            <person name="Martin F."/>
            <person name="Kauserud H."/>
        </authorList>
    </citation>
    <scope>NUCLEOTIDE SEQUENCE</scope>
    <source>
        <strain evidence="3">9284</strain>
    </source>
</reference>
<gene>
    <name evidence="3" type="ORF">FB45DRAFT_1000724</name>
</gene>
<dbReference type="Pfam" id="PF13668">
    <property type="entry name" value="Ferritin_2"/>
    <property type="match status" value="1"/>
</dbReference>
<feature type="chain" id="PRO_5042107608" evidence="2">
    <location>
        <begin position="19"/>
        <end position="426"/>
    </location>
</feature>
<dbReference type="SUPFAM" id="SSF47240">
    <property type="entry name" value="Ferritin-like"/>
    <property type="match status" value="1"/>
</dbReference>
<evidence type="ECO:0000313" key="4">
    <source>
        <dbReference type="Proteomes" id="UP001221142"/>
    </source>
</evidence>
<sequence>MRYSYTLFALASPLFVSALPFRSRSGALFKSRSASATDALVFNFANVLEQLESSFYAQAIAKFSDADFSAAGFSNTLIPKQALTTIQSDEAIHQMVLAQALIDNGATPLQCNFNFDNVLTDVTTVAATARTVEYLGVTAYLGAATLLDDPILLDAAASILTVEARHQTLLNILSGTGSAVAQPFDIPFVPGEALSLAAPFITGDCNTGITPTNLLTITNTGPISQGQTITVSAQNITGTDGLFCNMIVGGATASVSMPLSQCVVPSTVNGAVALWVTADSNPLPNNVVDRAKAPQVAGPAIFFVDSSPEMIGQLVRGSSTGSGATSTETTTISPDDAASIIAGASGTATASSSSATDSSSSSGSNGAAAPPSAPSSTPLAPDFTGPSPDGHVNVIGLSSVPGTPAVASSTPAAASSAPVTPSASSS</sequence>
<evidence type="ECO:0000256" key="1">
    <source>
        <dbReference type="SAM" id="MobiDB-lite"/>
    </source>
</evidence>
<feature type="compositionally biased region" description="Low complexity" evidence="1">
    <location>
        <begin position="317"/>
        <end position="378"/>
    </location>
</feature>
<evidence type="ECO:0000313" key="3">
    <source>
        <dbReference type="EMBL" id="KAJ7638411.1"/>
    </source>
</evidence>
<dbReference type="AlphaFoldDB" id="A0AAD7C3P5"/>
<proteinExistence type="predicted"/>
<comment type="caution">
    <text evidence="3">The sequence shown here is derived from an EMBL/GenBank/DDBJ whole genome shotgun (WGS) entry which is preliminary data.</text>
</comment>
<feature type="compositionally biased region" description="Low complexity" evidence="1">
    <location>
        <begin position="403"/>
        <end position="426"/>
    </location>
</feature>
<keyword evidence="4" id="KW-1185">Reference proteome</keyword>